<organism evidence="3 4">
    <name type="scientific">Pipistrellus kuhlii</name>
    <name type="common">Kuhl's pipistrelle</name>
    <dbReference type="NCBI Taxonomy" id="59472"/>
    <lineage>
        <taxon>Eukaryota</taxon>
        <taxon>Metazoa</taxon>
        <taxon>Chordata</taxon>
        <taxon>Craniata</taxon>
        <taxon>Vertebrata</taxon>
        <taxon>Euteleostomi</taxon>
        <taxon>Mammalia</taxon>
        <taxon>Eutheria</taxon>
        <taxon>Laurasiatheria</taxon>
        <taxon>Chiroptera</taxon>
        <taxon>Yangochiroptera</taxon>
        <taxon>Vespertilionidae</taxon>
        <taxon>Pipistrellus</taxon>
    </lineage>
</organism>
<dbReference type="AlphaFoldDB" id="A0A7J7UTH1"/>
<accession>A0A7J7UTH1</accession>
<dbReference type="SUPFAM" id="SSF63748">
    <property type="entry name" value="Tudor/PWWP/MBT"/>
    <property type="match status" value="1"/>
</dbReference>
<dbReference type="PANTHER" id="PTHR12550:SF41">
    <property type="entry name" value="HEPATOMA-DERIVED GROWTH FACTOR"/>
    <property type="match status" value="1"/>
</dbReference>
<proteinExistence type="predicted"/>
<dbReference type="Proteomes" id="UP000558488">
    <property type="component" value="Unassembled WGS sequence"/>
</dbReference>
<evidence type="ECO:0000313" key="3">
    <source>
        <dbReference type="EMBL" id="KAF6316071.1"/>
    </source>
</evidence>
<feature type="compositionally biased region" description="Polar residues" evidence="1">
    <location>
        <begin position="72"/>
        <end position="85"/>
    </location>
</feature>
<feature type="compositionally biased region" description="Basic and acidic residues" evidence="1">
    <location>
        <begin position="118"/>
        <end position="180"/>
    </location>
</feature>
<dbReference type="Pfam" id="PF00855">
    <property type="entry name" value="PWWP"/>
    <property type="match status" value="1"/>
</dbReference>
<dbReference type="Gene3D" id="2.30.30.140">
    <property type="match status" value="1"/>
</dbReference>
<comment type="caution">
    <text evidence="3">The sequence shown here is derived from an EMBL/GenBank/DDBJ whole genome shotgun (WGS) entry which is preliminary data.</text>
</comment>
<evidence type="ECO:0000256" key="1">
    <source>
        <dbReference type="SAM" id="MobiDB-lite"/>
    </source>
</evidence>
<gene>
    <name evidence="3" type="ORF">mPipKuh1_006112</name>
</gene>
<evidence type="ECO:0000259" key="2">
    <source>
        <dbReference type="SMART" id="SM00293"/>
    </source>
</evidence>
<feature type="compositionally biased region" description="Basic and acidic residues" evidence="1">
    <location>
        <begin position="203"/>
        <end position="217"/>
    </location>
</feature>
<dbReference type="InterPro" id="IPR000313">
    <property type="entry name" value="PWWP_dom"/>
</dbReference>
<sequence>MPGAPRFRKLIDEMPETAVKSAANKYQVFFFGTHETAFLGPKDLFPYEESKEKFGKPNKRKGFSEGLWEIENNPTVKASGYQSSQKRSRVEEPEPEPEPEAAEGDGDKKGNAEGSSDEEGKLVIDEPAKEKNEKGALKRRAGDPLEDSPKRPKEAEDPEGEEKAVASVEAERPSPVEVEKNSTPSEPSSGRGPPEDEEEEAAKEDAEAPGIRDHESL</sequence>
<feature type="region of interest" description="Disordered" evidence="1">
    <location>
        <begin position="50"/>
        <end position="217"/>
    </location>
</feature>
<name>A0A7J7UTH1_PIPKU</name>
<keyword evidence="4" id="KW-1185">Reference proteome</keyword>
<dbReference type="SMART" id="SM00293">
    <property type="entry name" value="PWWP"/>
    <property type="match status" value="1"/>
</dbReference>
<reference evidence="3 4" key="1">
    <citation type="journal article" date="2020" name="Nature">
        <title>Six reference-quality genomes reveal evolution of bat adaptations.</title>
        <authorList>
            <person name="Jebb D."/>
            <person name="Huang Z."/>
            <person name="Pippel M."/>
            <person name="Hughes G.M."/>
            <person name="Lavrichenko K."/>
            <person name="Devanna P."/>
            <person name="Winkler S."/>
            <person name="Jermiin L.S."/>
            <person name="Skirmuntt E.C."/>
            <person name="Katzourakis A."/>
            <person name="Burkitt-Gray L."/>
            <person name="Ray D.A."/>
            <person name="Sullivan K.A.M."/>
            <person name="Roscito J.G."/>
            <person name="Kirilenko B.M."/>
            <person name="Davalos L.M."/>
            <person name="Corthals A.P."/>
            <person name="Power M.L."/>
            <person name="Jones G."/>
            <person name="Ransome R.D."/>
            <person name="Dechmann D.K.N."/>
            <person name="Locatelli A.G."/>
            <person name="Puechmaille S.J."/>
            <person name="Fedrigo O."/>
            <person name="Jarvis E.D."/>
            <person name="Hiller M."/>
            <person name="Vernes S.C."/>
            <person name="Myers E.W."/>
            <person name="Teeling E.C."/>
        </authorList>
    </citation>
    <scope>NUCLEOTIDE SEQUENCE [LARGE SCALE GENOMIC DNA]</scope>
    <source>
        <strain evidence="3">MPipKuh1</strain>
        <tissue evidence="3">Flight muscle</tissue>
    </source>
</reference>
<feature type="domain" description="PWWP" evidence="2">
    <location>
        <begin position="5"/>
        <end position="48"/>
    </location>
</feature>
<feature type="compositionally biased region" description="Acidic residues" evidence="1">
    <location>
        <begin position="93"/>
        <end position="104"/>
    </location>
</feature>
<protein>
    <submittedName>
        <fullName evidence="3">Heparin binding growth factor</fullName>
    </submittedName>
</protein>
<dbReference type="PANTHER" id="PTHR12550">
    <property type="entry name" value="HEPATOMA-DERIVED GROWTH FACTOR-RELATED"/>
    <property type="match status" value="1"/>
</dbReference>
<dbReference type="EMBL" id="JACAGB010000018">
    <property type="protein sequence ID" value="KAF6316071.1"/>
    <property type="molecule type" value="Genomic_DNA"/>
</dbReference>
<evidence type="ECO:0000313" key="4">
    <source>
        <dbReference type="Proteomes" id="UP000558488"/>
    </source>
</evidence>